<comment type="caution">
    <text evidence="2">The sequence shown here is derived from an EMBL/GenBank/DDBJ whole genome shotgun (WGS) entry which is preliminary data.</text>
</comment>
<evidence type="ECO:0000313" key="2">
    <source>
        <dbReference type="EMBL" id="TQM18616.1"/>
    </source>
</evidence>
<reference evidence="2 3" key="1">
    <citation type="submission" date="2019-06" db="EMBL/GenBank/DDBJ databases">
        <title>Sequencing the genomes of 1000 actinobacteria strains.</title>
        <authorList>
            <person name="Klenk H.-P."/>
        </authorList>
    </citation>
    <scope>NUCLEOTIDE SEQUENCE [LARGE SCALE GENOMIC DNA]</scope>
    <source>
        <strain evidence="2 3">DSM 105492</strain>
    </source>
</reference>
<dbReference type="AlphaFoldDB" id="A0A543EAQ2"/>
<dbReference type="EMBL" id="VFPE01000008">
    <property type="protein sequence ID" value="TQM18616.1"/>
    <property type="molecule type" value="Genomic_DNA"/>
</dbReference>
<name>A0A543EAQ2_9MICO</name>
<evidence type="ECO:0000256" key="1">
    <source>
        <dbReference type="SAM" id="MobiDB-lite"/>
    </source>
</evidence>
<protein>
    <submittedName>
        <fullName evidence="2">Uncharacterized protein</fullName>
    </submittedName>
</protein>
<sequence>MTTQTAAPRAAGESSIGLAYGGVLAASIVSDATNGGNSAFAGRESSGAARKRSDWRTIGGTEDGHRLAFRTEPTFASGSVTGTVQWRGLVVWSIRHTR</sequence>
<feature type="region of interest" description="Disordered" evidence="1">
    <location>
        <begin position="35"/>
        <end position="61"/>
    </location>
</feature>
<keyword evidence="3" id="KW-1185">Reference proteome</keyword>
<dbReference type="Proteomes" id="UP000320235">
    <property type="component" value="Unassembled WGS sequence"/>
</dbReference>
<evidence type="ECO:0000313" key="3">
    <source>
        <dbReference type="Proteomes" id="UP000320235"/>
    </source>
</evidence>
<accession>A0A543EAQ2</accession>
<gene>
    <name evidence="2" type="ORF">FB391_3747</name>
</gene>
<proteinExistence type="predicted"/>
<organism evidence="2 3">
    <name type="scientific">Microbacterium kyungheense</name>
    <dbReference type="NCBI Taxonomy" id="1263636"/>
    <lineage>
        <taxon>Bacteria</taxon>
        <taxon>Bacillati</taxon>
        <taxon>Actinomycetota</taxon>
        <taxon>Actinomycetes</taxon>
        <taxon>Micrococcales</taxon>
        <taxon>Microbacteriaceae</taxon>
        <taxon>Microbacterium</taxon>
    </lineage>
</organism>